<keyword evidence="6" id="KW-1185">Reference proteome</keyword>
<dbReference type="InterPro" id="IPR020449">
    <property type="entry name" value="Tscrpt_reg_AraC-type_HTH"/>
</dbReference>
<reference evidence="5" key="1">
    <citation type="submission" date="2021-04" db="EMBL/GenBank/DDBJ databases">
        <authorList>
            <person name="Rodrigo-Torres L."/>
            <person name="Arahal R. D."/>
            <person name="Lucena T."/>
        </authorList>
    </citation>
    <scope>NUCLEOTIDE SEQUENCE</scope>
    <source>
        <strain evidence="5">AS29M-1</strain>
    </source>
</reference>
<dbReference type="KEGG" id="ptan:CRYO30217_01511"/>
<accession>A0A916JLX7</accession>
<dbReference type="EMBL" id="OU015584">
    <property type="protein sequence ID" value="CAG5081009.1"/>
    <property type="molecule type" value="Genomic_DNA"/>
</dbReference>
<evidence type="ECO:0000256" key="3">
    <source>
        <dbReference type="ARBA" id="ARBA00023163"/>
    </source>
</evidence>
<dbReference type="PANTHER" id="PTHR43280">
    <property type="entry name" value="ARAC-FAMILY TRANSCRIPTIONAL REGULATOR"/>
    <property type="match status" value="1"/>
</dbReference>
<dbReference type="InterPro" id="IPR018060">
    <property type="entry name" value="HTH_AraC"/>
</dbReference>
<protein>
    <submittedName>
        <fullName evidence="5">HTH-type transcriptional activator RhaR</fullName>
    </submittedName>
</protein>
<organism evidence="5 6">
    <name type="scientific">Parvicella tangerina</name>
    <dbReference type="NCBI Taxonomy" id="2829795"/>
    <lineage>
        <taxon>Bacteria</taxon>
        <taxon>Pseudomonadati</taxon>
        <taxon>Bacteroidota</taxon>
        <taxon>Flavobacteriia</taxon>
        <taxon>Flavobacteriales</taxon>
        <taxon>Parvicellaceae</taxon>
        <taxon>Parvicella</taxon>
    </lineage>
</organism>
<dbReference type="GO" id="GO:0003700">
    <property type="term" value="F:DNA-binding transcription factor activity"/>
    <property type="evidence" value="ECO:0007669"/>
    <property type="project" value="InterPro"/>
</dbReference>
<dbReference type="PROSITE" id="PS01124">
    <property type="entry name" value="HTH_ARAC_FAMILY_2"/>
    <property type="match status" value="1"/>
</dbReference>
<gene>
    <name evidence="5" type="primary">rhaR_1</name>
    <name evidence="5" type="ORF">CRYO30217_01511</name>
</gene>
<dbReference type="SMART" id="SM00342">
    <property type="entry name" value="HTH_ARAC"/>
    <property type="match status" value="1"/>
</dbReference>
<sequence length="308" mass="35119">MNDFIAVDTITQAHEMLGLEKPLHPLVSVVPHTKELEDQFKFLSASDYTVVLNLYTVMLKGGCTGSLRYGRNSYDFEEGTLIFTGPGQIIEAEEMDDSEPAEIEGWTLMFHPDLIRKSPLGQHIDDYSFFSYDVNEALHLSDQEKASIGEIIAKIQQEVAQNIDKHSQKLIVSNIELLLDYCTRYYDRQFYTRTNQSSDFVSKFERYLKDYFSSDQPFENGIPTVKSCGEYMGMSPNYLSDLLKKETGTNAQEHIHNALVNRAKTELLSSSNAVGQVAFSLGFEYSQHFSKLFKKKTGMTPKEYRSQN</sequence>
<dbReference type="InterPro" id="IPR009057">
    <property type="entry name" value="Homeodomain-like_sf"/>
</dbReference>
<evidence type="ECO:0000259" key="4">
    <source>
        <dbReference type="PROSITE" id="PS01124"/>
    </source>
</evidence>
<dbReference type="Proteomes" id="UP000683507">
    <property type="component" value="Chromosome"/>
</dbReference>
<dbReference type="Gene3D" id="1.10.10.60">
    <property type="entry name" value="Homeodomain-like"/>
    <property type="match status" value="2"/>
</dbReference>
<evidence type="ECO:0000313" key="6">
    <source>
        <dbReference type="Proteomes" id="UP000683507"/>
    </source>
</evidence>
<dbReference type="GO" id="GO:0043565">
    <property type="term" value="F:sequence-specific DNA binding"/>
    <property type="evidence" value="ECO:0007669"/>
    <property type="project" value="InterPro"/>
</dbReference>
<dbReference type="RefSeq" id="WP_258541712.1">
    <property type="nucleotide sequence ID" value="NZ_OU015584.1"/>
</dbReference>
<dbReference type="SUPFAM" id="SSF46689">
    <property type="entry name" value="Homeodomain-like"/>
    <property type="match status" value="1"/>
</dbReference>
<keyword evidence="2" id="KW-0238">DNA-binding</keyword>
<evidence type="ECO:0000313" key="5">
    <source>
        <dbReference type="EMBL" id="CAG5081009.1"/>
    </source>
</evidence>
<dbReference type="AlphaFoldDB" id="A0A916JLX7"/>
<dbReference type="PRINTS" id="PR00032">
    <property type="entry name" value="HTHARAC"/>
</dbReference>
<keyword evidence="3" id="KW-0804">Transcription</keyword>
<feature type="domain" description="HTH araC/xylS-type" evidence="4">
    <location>
        <begin position="202"/>
        <end position="307"/>
    </location>
</feature>
<dbReference type="Pfam" id="PF12833">
    <property type="entry name" value="HTH_18"/>
    <property type="match status" value="1"/>
</dbReference>
<evidence type="ECO:0000256" key="1">
    <source>
        <dbReference type="ARBA" id="ARBA00023015"/>
    </source>
</evidence>
<keyword evidence="1" id="KW-0805">Transcription regulation</keyword>
<evidence type="ECO:0000256" key="2">
    <source>
        <dbReference type="ARBA" id="ARBA00023125"/>
    </source>
</evidence>
<dbReference type="PANTHER" id="PTHR43280:SF32">
    <property type="entry name" value="TRANSCRIPTIONAL REGULATORY PROTEIN"/>
    <property type="match status" value="1"/>
</dbReference>
<proteinExistence type="predicted"/>
<name>A0A916JLX7_9FLAO</name>